<dbReference type="EMBL" id="CR382125">
    <property type="protein sequence ID" value="CAR56755.1"/>
    <property type="molecule type" value="Genomic_DNA"/>
</dbReference>
<proteinExistence type="predicted"/>
<evidence type="ECO:0000313" key="1">
    <source>
        <dbReference type="EMBL" id="CAR56755.1"/>
    </source>
</evidence>
<protein>
    <submittedName>
        <fullName evidence="1">KLLA0E23739p</fullName>
    </submittedName>
</protein>
<organism evidence="1 2">
    <name type="scientific">Kluyveromyces lactis (strain ATCC 8585 / CBS 2359 / DSM 70799 / NBRC 1267 / NRRL Y-1140 / WM37)</name>
    <name type="common">Yeast</name>
    <name type="synonym">Candida sphaerica</name>
    <dbReference type="NCBI Taxonomy" id="284590"/>
    <lineage>
        <taxon>Eukaryota</taxon>
        <taxon>Fungi</taxon>
        <taxon>Dikarya</taxon>
        <taxon>Ascomycota</taxon>
        <taxon>Saccharomycotina</taxon>
        <taxon>Saccharomycetes</taxon>
        <taxon>Saccharomycetales</taxon>
        <taxon>Saccharomycetaceae</taxon>
        <taxon>Kluyveromyces</taxon>
    </lineage>
</organism>
<dbReference type="PaxDb" id="284590-B4UN84"/>
<dbReference type="Proteomes" id="UP000000598">
    <property type="component" value="Chromosome E"/>
</dbReference>
<dbReference type="KEGG" id="kla:KLLA0_E23739g"/>
<sequence length="93" mass="10974">MESVIEERKKRLLQLRQQYTEEKQETDSLTVNKEKKNIEGIQDIPAEGVSSEERLDRDLEELKKRTDHSIKLLLRERILKEAIEEPAVNNDES</sequence>
<reference evidence="1 2" key="1">
    <citation type="journal article" date="2004" name="Nature">
        <title>Genome evolution in yeasts.</title>
        <authorList>
            <consortium name="Genolevures"/>
            <person name="Dujon B."/>
            <person name="Sherman D."/>
            <person name="Fischer G."/>
            <person name="Durrens P."/>
            <person name="Casaregola S."/>
            <person name="Lafontaine I."/>
            <person name="de Montigny J."/>
            <person name="Marck C."/>
            <person name="Neuveglise C."/>
            <person name="Talla E."/>
            <person name="Goffard N."/>
            <person name="Frangeul L."/>
            <person name="Aigle M."/>
            <person name="Anthouard V."/>
            <person name="Babour A."/>
            <person name="Barbe V."/>
            <person name="Barnay S."/>
            <person name="Blanchin S."/>
            <person name="Beckerich J.M."/>
            <person name="Beyne E."/>
            <person name="Bleykasten C."/>
            <person name="Boisrame A."/>
            <person name="Boyer J."/>
            <person name="Cattolico L."/>
            <person name="Confanioleri F."/>
            <person name="de Daruvar A."/>
            <person name="Despons L."/>
            <person name="Fabre E."/>
            <person name="Fairhead C."/>
            <person name="Ferry-Dumazet H."/>
            <person name="Groppi A."/>
            <person name="Hantraye F."/>
            <person name="Hennequin C."/>
            <person name="Jauniaux N."/>
            <person name="Joyet P."/>
            <person name="Kachouri R."/>
            <person name="Kerrest A."/>
            <person name="Koszul R."/>
            <person name="Lemaire M."/>
            <person name="Lesur I."/>
            <person name="Ma L."/>
            <person name="Muller H."/>
            <person name="Nicaud J.M."/>
            <person name="Nikolski M."/>
            <person name="Oztas S."/>
            <person name="Ozier-Kalogeropoulos O."/>
            <person name="Pellenz S."/>
            <person name="Potier S."/>
            <person name="Richard G.F."/>
            <person name="Straub M.L."/>
            <person name="Suleau A."/>
            <person name="Swennene D."/>
            <person name="Tekaia F."/>
            <person name="Wesolowski-Louvel M."/>
            <person name="Westhof E."/>
            <person name="Wirth B."/>
            <person name="Zeniou-Meyer M."/>
            <person name="Zivanovic I."/>
            <person name="Bolotin-Fukuhara M."/>
            <person name="Thierry A."/>
            <person name="Bouchier C."/>
            <person name="Caudron B."/>
            <person name="Scarpelli C."/>
            <person name="Gaillardin C."/>
            <person name="Weissenbach J."/>
            <person name="Wincker P."/>
            <person name="Souciet J.L."/>
        </authorList>
    </citation>
    <scope>NUCLEOTIDE SEQUENCE [LARGE SCALE GENOMIC DNA]</scope>
    <source>
        <strain evidence="2">ATCC 8585 / CBS 2359 / DSM 70799 / NBRC 1267 / NRRL Y-1140 / WM37</strain>
    </source>
</reference>
<dbReference type="InParanoid" id="B4UN84"/>
<dbReference type="GeneID" id="9487281"/>
<accession>B4UN84</accession>
<dbReference type="AlphaFoldDB" id="B4UN84"/>
<dbReference type="HOGENOM" id="CLU_2399999_0_0_1"/>
<gene>
    <name evidence="1" type="ORF">KLLA0_E23739g</name>
</gene>
<dbReference type="RefSeq" id="XP_002999417.1">
    <property type="nucleotide sequence ID" value="XM_002999371.1"/>
</dbReference>
<name>B4UN84_KLULA</name>
<evidence type="ECO:0000313" key="2">
    <source>
        <dbReference type="Proteomes" id="UP000000598"/>
    </source>
</evidence>
<keyword evidence="2" id="KW-1185">Reference proteome</keyword>